<evidence type="ECO:0000313" key="12">
    <source>
        <dbReference type="EMBL" id="PKI64410.1"/>
    </source>
</evidence>
<dbReference type="EMBL" id="PGOL01000820">
    <property type="protein sequence ID" value="PKI64410.1"/>
    <property type="molecule type" value="Genomic_DNA"/>
</dbReference>
<comment type="cofactor">
    <cofactor evidence="1 10">
        <name>Zn(2+)</name>
        <dbReference type="ChEBI" id="CHEBI:29105"/>
    </cofactor>
</comment>
<dbReference type="PROSITE" id="PS51144">
    <property type="entry name" value="ALPHA_CA_2"/>
    <property type="match status" value="1"/>
</dbReference>
<evidence type="ECO:0000256" key="3">
    <source>
        <dbReference type="ARBA" id="ARBA00004470"/>
    </source>
</evidence>
<keyword evidence="6 10" id="KW-0479">Metal-binding</keyword>
<protein>
    <recommendedName>
        <fullName evidence="5 10">Carbonic anhydrase</fullName>
        <ecNumber evidence="5 10">4.2.1.1</ecNumber>
    </recommendedName>
</protein>
<dbReference type="GO" id="GO:0008270">
    <property type="term" value="F:zinc ion binding"/>
    <property type="evidence" value="ECO:0007669"/>
    <property type="project" value="UniProtKB-UniRule"/>
</dbReference>
<comment type="similarity">
    <text evidence="4">Belongs to the alpha-class carbonic anhydrase family.</text>
</comment>
<evidence type="ECO:0000256" key="8">
    <source>
        <dbReference type="ARBA" id="ARBA00023239"/>
    </source>
</evidence>
<evidence type="ECO:0000256" key="7">
    <source>
        <dbReference type="ARBA" id="ARBA00022833"/>
    </source>
</evidence>
<dbReference type="GO" id="GO:0006730">
    <property type="term" value="P:one-carbon metabolic process"/>
    <property type="evidence" value="ECO:0007669"/>
    <property type="project" value="TreeGrafter"/>
</dbReference>
<sequence length="222" mass="25498">MGRMIGSSRLLFCIFLFTLPLFSLRTASEEVEDESEFNYVEGSKIGPSRWGEIRPEWRTCKNGSMQSPIDLMSKSVEIISHLGDLRMSYRPSNATLKNRGHDIMLRWEGGAGSMHINGTEYVLQQCHWHSPSEHSIDGKRFDVELHLVHETPNGEAAVVGIMYKYGPRDTFLSSDAELNARPLQPVNGRNIQLYTREERTRRRTIEDPHYQFSADHVKIEEC</sequence>
<gene>
    <name evidence="12" type="ORF">CRG98_015195</name>
</gene>
<dbReference type="PROSITE" id="PS00162">
    <property type="entry name" value="ALPHA_CA_1"/>
    <property type="match status" value="1"/>
</dbReference>
<dbReference type="InterPro" id="IPR023561">
    <property type="entry name" value="Carbonic_anhydrase_a-class"/>
</dbReference>
<name>A0A2I0K888_PUNGR</name>
<evidence type="ECO:0000256" key="6">
    <source>
        <dbReference type="ARBA" id="ARBA00022723"/>
    </source>
</evidence>
<evidence type="ECO:0000256" key="4">
    <source>
        <dbReference type="ARBA" id="ARBA00006365"/>
    </source>
</evidence>
<dbReference type="InterPro" id="IPR001148">
    <property type="entry name" value="CA_dom"/>
</dbReference>
<dbReference type="SUPFAM" id="SSF51069">
    <property type="entry name" value="Carbonic anhydrase"/>
    <property type="match status" value="1"/>
</dbReference>
<evidence type="ECO:0000256" key="5">
    <source>
        <dbReference type="ARBA" id="ARBA00012925"/>
    </source>
</evidence>
<comment type="subcellular location">
    <subcellularLocation>
        <location evidence="3">Plastid</location>
        <location evidence="3">Chloroplast stroma</location>
    </subcellularLocation>
</comment>
<dbReference type="GO" id="GO:0004089">
    <property type="term" value="F:carbonate dehydratase activity"/>
    <property type="evidence" value="ECO:0007669"/>
    <property type="project" value="UniProtKB-UniRule"/>
</dbReference>
<evidence type="ECO:0000256" key="1">
    <source>
        <dbReference type="ARBA" id="ARBA00001947"/>
    </source>
</evidence>
<dbReference type="PANTHER" id="PTHR18952:SF208">
    <property type="entry name" value="CARBONIC ANHYDRASE XA-RELATED"/>
    <property type="match status" value="1"/>
</dbReference>
<dbReference type="CDD" id="cd03124">
    <property type="entry name" value="alpha_CA_prokaryotic_like"/>
    <property type="match status" value="1"/>
</dbReference>
<comment type="function">
    <text evidence="2 10">Reversible hydration of carbon dioxide.</text>
</comment>
<feature type="signal peptide" evidence="10">
    <location>
        <begin position="1"/>
        <end position="28"/>
    </location>
</feature>
<dbReference type="AlphaFoldDB" id="A0A2I0K888"/>
<evidence type="ECO:0000256" key="9">
    <source>
        <dbReference type="ARBA" id="ARBA00048348"/>
    </source>
</evidence>
<dbReference type="Gene3D" id="3.10.200.10">
    <property type="entry name" value="Alpha carbonic anhydrase"/>
    <property type="match status" value="1"/>
</dbReference>
<feature type="domain" description="Alpha-carbonic anhydrase" evidence="11">
    <location>
        <begin position="35"/>
        <end position="222"/>
    </location>
</feature>
<evidence type="ECO:0000259" key="11">
    <source>
        <dbReference type="PROSITE" id="PS51144"/>
    </source>
</evidence>
<accession>A0A2I0K888</accession>
<comment type="caution">
    <text evidence="12">The sequence shown here is derived from an EMBL/GenBank/DDBJ whole genome shotgun (WGS) entry which is preliminary data.</text>
</comment>
<organism evidence="12 13">
    <name type="scientific">Punica granatum</name>
    <name type="common">Pomegranate</name>
    <dbReference type="NCBI Taxonomy" id="22663"/>
    <lineage>
        <taxon>Eukaryota</taxon>
        <taxon>Viridiplantae</taxon>
        <taxon>Streptophyta</taxon>
        <taxon>Embryophyta</taxon>
        <taxon>Tracheophyta</taxon>
        <taxon>Spermatophyta</taxon>
        <taxon>Magnoliopsida</taxon>
        <taxon>eudicotyledons</taxon>
        <taxon>Gunneridae</taxon>
        <taxon>Pentapetalae</taxon>
        <taxon>rosids</taxon>
        <taxon>malvids</taxon>
        <taxon>Myrtales</taxon>
        <taxon>Lythraceae</taxon>
        <taxon>Punica</taxon>
    </lineage>
</organism>
<keyword evidence="8 10" id="KW-0456">Lyase</keyword>
<dbReference type="InterPro" id="IPR018338">
    <property type="entry name" value="Carbonic_anhydrase_a-class_CS"/>
</dbReference>
<evidence type="ECO:0000313" key="13">
    <source>
        <dbReference type="Proteomes" id="UP000233551"/>
    </source>
</evidence>
<dbReference type="STRING" id="22663.A0A2I0K888"/>
<dbReference type="EC" id="4.2.1.1" evidence="5 10"/>
<comment type="similarity">
    <text evidence="10">Belongs to the alpha-carbonic anhydrase family.</text>
</comment>
<keyword evidence="7 10" id="KW-0862">Zinc</keyword>
<evidence type="ECO:0000256" key="10">
    <source>
        <dbReference type="RuleBase" id="RU367011"/>
    </source>
</evidence>
<dbReference type="InterPro" id="IPR041891">
    <property type="entry name" value="Alpha_CA_prokaryot-like"/>
</dbReference>
<proteinExistence type="inferred from homology"/>
<dbReference type="PANTHER" id="PTHR18952">
    <property type="entry name" value="CARBONIC ANHYDRASE"/>
    <property type="match status" value="1"/>
</dbReference>
<dbReference type="GO" id="GO:0009570">
    <property type="term" value="C:chloroplast stroma"/>
    <property type="evidence" value="ECO:0007669"/>
    <property type="project" value="UniProtKB-SubCell"/>
</dbReference>
<comment type="catalytic activity">
    <reaction evidence="9 10">
        <text>hydrogencarbonate + H(+) = CO2 + H2O</text>
        <dbReference type="Rhea" id="RHEA:10748"/>
        <dbReference type="ChEBI" id="CHEBI:15377"/>
        <dbReference type="ChEBI" id="CHEBI:15378"/>
        <dbReference type="ChEBI" id="CHEBI:16526"/>
        <dbReference type="ChEBI" id="CHEBI:17544"/>
        <dbReference type="EC" id="4.2.1.1"/>
    </reaction>
</comment>
<dbReference type="Proteomes" id="UP000233551">
    <property type="component" value="Unassembled WGS sequence"/>
</dbReference>
<evidence type="ECO:0000256" key="2">
    <source>
        <dbReference type="ARBA" id="ARBA00002904"/>
    </source>
</evidence>
<dbReference type="InterPro" id="IPR036398">
    <property type="entry name" value="CA_dom_sf"/>
</dbReference>
<dbReference type="Pfam" id="PF00194">
    <property type="entry name" value="Carb_anhydrase"/>
    <property type="match status" value="1"/>
</dbReference>
<dbReference type="SMART" id="SM01057">
    <property type="entry name" value="Carb_anhydrase"/>
    <property type="match status" value="1"/>
</dbReference>
<keyword evidence="13" id="KW-1185">Reference proteome</keyword>
<keyword evidence="10" id="KW-0732">Signal</keyword>
<feature type="chain" id="PRO_5025086017" description="Carbonic anhydrase" evidence="10">
    <location>
        <begin position="29"/>
        <end position="222"/>
    </location>
</feature>
<reference evidence="12 13" key="1">
    <citation type="submission" date="2017-11" db="EMBL/GenBank/DDBJ databases">
        <title>De-novo sequencing of pomegranate (Punica granatum L.) genome.</title>
        <authorList>
            <person name="Akparov Z."/>
            <person name="Amiraslanov A."/>
            <person name="Hajiyeva S."/>
            <person name="Abbasov M."/>
            <person name="Kaur K."/>
            <person name="Hamwieh A."/>
            <person name="Solovyev V."/>
            <person name="Salamov A."/>
            <person name="Braich B."/>
            <person name="Kosarev P."/>
            <person name="Mahmoud A."/>
            <person name="Hajiyev E."/>
            <person name="Babayeva S."/>
            <person name="Izzatullayeva V."/>
            <person name="Mammadov A."/>
            <person name="Mammadov A."/>
            <person name="Sharifova S."/>
            <person name="Ojaghi J."/>
            <person name="Eynullazada K."/>
            <person name="Bayramov B."/>
            <person name="Abdulazimova A."/>
            <person name="Shahmuradov I."/>
        </authorList>
    </citation>
    <scope>NUCLEOTIDE SEQUENCE [LARGE SCALE GENOMIC DNA]</scope>
    <source>
        <strain evidence="13">cv. AG2017</strain>
        <tissue evidence="12">Leaf</tissue>
    </source>
</reference>